<dbReference type="RefSeq" id="WP_197318036.1">
    <property type="nucleotide sequence ID" value="NZ_JADZSC010000003.1"/>
</dbReference>
<dbReference type="InterPro" id="IPR025711">
    <property type="entry name" value="PepSY"/>
</dbReference>
<name>A0A931HXS8_9BACI</name>
<sequence>MKLTKKTMIIGGLSLAIVGGAGFLFQGTSVVDEVFAQENSKLAEQAKLTEKEAEEIALERVSGEVVESEVEKEDGTIVFEFEIKTDSGVKEVEIDGNSGRVLEVEDEDEEDDDDEDENEDDNEK</sequence>
<organism evidence="3 4">
    <name type="scientific">Halobacillus yeomjeoni</name>
    <dbReference type="NCBI Taxonomy" id="311194"/>
    <lineage>
        <taxon>Bacteria</taxon>
        <taxon>Bacillati</taxon>
        <taxon>Bacillota</taxon>
        <taxon>Bacilli</taxon>
        <taxon>Bacillales</taxon>
        <taxon>Bacillaceae</taxon>
        <taxon>Halobacillus</taxon>
    </lineage>
</organism>
<dbReference type="Gene3D" id="3.10.450.40">
    <property type="match status" value="1"/>
</dbReference>
<accession>A0A931HXS8</accession>
<feature type="domain" description="PepSY" evidence="2">
    <location>
        <begin position="47"/>
        <end position="105"/>
    </location>
</feature>
<protein>
    <submittedName>
        <fullName evidence="3">PepSY domain-containing protein</fullName>
    </submittedName>
</protein>
<comment type="caution">
    <text evidence="3">The sequence shown here is derived from an EMBL/GenBank/DDBJ whole genome shotgun (WGS) entry which is preliminary data.</text>
</comment>
<evidence type="ECO:0000256" key="1">
    <source>
        <dbReference type="SAM" id="MobiDB-lite"/>
    </source>
</evidence>
<feature type="compositionally biased region" description="Acidic residues" evidence="1">
    <location>
        <begin position="104"/>
        <end position="124"/>
    </location>
</feature>
<dbReference type="AlphaFoldDB" id="A0A931HXS8"/>
<proteinExistence type="predicted"/>
<keyword evidence="4" id="KW-1185">Reference proteome</keyword>
<evidence type="ECO:0000259" key="2">
    <source>
        <dbReference type="Pfam" id="PF03413"/>
    </source>
</evidence>
<reference evidence="3 4" key="1">
    <citation type="journal article" date="2005" name="Int. J. Syst. Evol. Microbiol.">
        <title>Halobacillus yeomjeoni sp. nov., isolated from a marine solar saltern in Korea.</title>
        <authorList>
            <person name="Yoon J.H."/>
            <person name="Kang S.J."/>
            <person name="Lee C.H."/>
            <person name="Oh H.W."/>
            <person name="Oh T.K."/>
        </authorList>
    </citation>
    <scope>NUCLEOTIDE SEQUENCE [LARGE SCALE GENOMIC DNA]</scope>
    <source>
        <strain evidence="3 4">KCTC 3957</strain>
    </source>
</reference>
<dbReference type="EMBL" id="JADZSC010000003">
    <property type="protein sequence ID" value="MBH0231411.1"/>
    <property type="molecule type" value="Genomic_DNA"/>
</dbReference>
<dbReference type="Proteomes" id="UP000614490">
    <property type="component" value="Unassembled WGS sequence"/>
</dbReference>
<evidence type="ECO:0000313" key="4">
    <source>
        <dbReference type="Proteomes" id="UP000614490"/>
    </source>
</evidence>
<gene>
    <name evidence="3" type="ORF">H0267_14385</name>
</gene>
<dbReference type="Pfam" id="PF03413">
    <property type="entry name" value="PepSY"/>
    <property type="match status" value="1"/>
</dbReference>
<evidence type="ECO:0000313" key="3">
    <source>
        <dbReference type="EMBL" id="MBH0231411.1"/>
    </source>
</evidence>
<feature type="region of interest" description="Disordered" evidence="1">
    <location>
        <begin position="92"/>
        <end position="124"/>
    </location>
</feature>